<sequence>MGIFTGPSTLAEASAAHSAHPPTTVADCRLRRLAHSQEARSLAAAEARRKGMRAVVQRVLSASVEVEGQVVSAIGPGLLVLVGVHEADTSSDADYIDSLVTVTFLTTENLFILKCPVNISRCDGVCFMLTLYFRSCRKVLNMRLFTNEKTGKAWDQSVMQRNFEVLLVSQFTLYGILKGNKPDFHVAMPPAKAKPFYASLVEKFQKSYKTDSVKGSLLEVTVALNLFLTIVPTSSLLGRWHFWSNDEGAPQ</sequence>
<dbReference type="GO" id="GO:0005737">
    <property type="term" value="C:cytoplasm"/>
    <property type="evidence" value="ECO:0007669"/>
    <property type="project" value="InterPro"/>
</dbReference>
<name>M8AQQ2_AEGTA</name>
<reference evidence="5" key="1">
    <citation type="submission" date="2015-06" db="UniProtKB">
        <authorList>
            <consortium name="EnsemblPlants"/>
        </authorList>
    </citation>
    <scope>IDENTIFICATION</scope>
</reference>
<dbReference type="Pfam" id="PF02580">
    <property type="entry name" value="Tyr_Deacylase"/>
    <property type="match status" value="2"/>
</dbReference>
<comment type="catalytic activity">
    <reaction evidence="4">
        <text>a D-aminoacyl-tRNA + H2O = a tRNA + a D-alpha-amino acid + H(+)</text>
        <dbReference type="Rhea" id="RHEA:13953"/>
        <dbReference type="Rhea" id="RHEA-COMP:10123"/>
        <dbReference type="Rhea" id="RHEA-COMP:10124"/>
        <dbReference type="ChEBI" id="CHEBI:15377"/>
        <dbReference type="ChEBI" id="CHEBI:15378"/>
        <dbReference type="ChEBI" id="CHEBI:59871"/>
        <dbReference type="ChEBI" id="CHEBI:78442"/>
        <dbReference type="ChEBI" id="CHEBI:79333"/>
        <dbReference type="EC" id="3.1.1.96"/>
    </reaction>
</comment>
<dbReference type="SUPFAM" id="SSF69500">
    <property type="entry name" value="DTD-like"/>
    <property type="match status" value="2"/>
</dbReference>
<organism evidence="5">
    <name type="scientific">Aegilops tauschii</name>
    <name type="common">Tausch's goatgrass</name>
    <name type="synonym">Aegilops squarrosa</name>
    <dbReference type="NCBI Taxonomy" id="37682"/>
    <lineage>
        <taxon>Eukaryota</taxon>
        <taxon>Viridiplantae</taxon>
        <taxon>Streptophyta</taxon>
        <taxon>Embryophyta</taxon>
        <taxon>Tracheophyta</taxon>
        <taxon>Spermatophyta</taxon>
        <taxon>Magnoliopsida</taxon>
        <taxon>Liliopsida</taxon>
        <taxon>Poales</taxon>
        <taxon>Poaceae</taxon>
        <taxon>BOP clade</taxon>
        <taxon>Pooideae</taxon>
        <taxon>Triticodae</taxon>
        <taxon>Triticeae</taxon>
        <taxon>Triticinae</taxon>
        <taxon>Aegilops</taxon>
    </lineage>
</organism>
<dbReference type="InterPro" id="IPR003732">
    <property type="entry name" value="Daa-tRNA_deacyls_DTD"/>
</dbReference>
<dbReference type="EnsemblPlants" id="EMT06861">
    <property type="protein sequence ID" value="EMT06861"/>
    <property type="gene ID" value="F775_31844"/>
</dbReference>
<dbReference type="GO" id="GO:0051500">
    <property type="term" value="F:D-tyrosyl-tRNA(Tyr) deacylase activity"/>
    <property type="evidence" value="ECO:0007669"/>
    <property type="project" value="TreeGrafter"/>
</dbReference>
<accession>M8AQQ2</accession>
<dbReference type="PANTHER" id="PTHR10472:SF5">
    <property type="entry name" value="D-AMINOACYL-TRNA DEACYLASE 1"/>
    <property type="match status" value="1"/>
</dbReference>
<evidence type="ECO:0000256" key="4">
    <source>
        <dbReference type="ARBA" id="ARBA00048018"/>
    </source>
</evidence>
<proteinExistence type="inferred from homology"/>
<dbReference type="EC" id="3.1.1.96" evidence="2"/>
<evidence type="ECO:0000256" key="3">
    <source>
        <dbReference type="ARBA" id="ARBA00047676"/>
    </source>
</evidence>
<evidence type="ECO:0000256" key="2">
    <source>
        <dbReference type="ARBA" id="ARBA00013056"/>
    </source>
</evidence>
<comment type="catalytic activity">
    <reaction evidence="3">
        <text>glycyl-tRNA(Ala) + H2O = tRNA(Ala) + glycine + H(+)</text>
        <dbReference type="Rhea" id="RHEA:53744"/>
        <dbReference type="Rhea" id="RHEA-COMP:9657"/>
        <dbReference type="Rhea" id="RHEA-COMP:13640"/>
        <dbReference type="ChEBI" id="CHEBI:15377"/>
        <dbReference type="ChEBI" id="CHEBI:15378"/>
        <dbReference type="ChEBI" id="CHEBI:57305"/>
        <dbReference type="ChEBI" id="CHEBI:78442"/>
        <dbReference type="ChEBI" id="CHEBI:78522"/>
        <dbReference type="EC" id="3.1.1.96"/>
    </reaction>
</comment>
<dbReference type="Gene3D" id="3.50.80.10">
    <property type="entry name" value="D-tyrosyl-tRNA(Tyr) deacylase"/>
    <property type="match status" value="1"/>
</dbReference>
<dbReference type="InterPro" id="IPR023509">
    <property type="entry name" value="DTD-like_sf"/>
</dbReference>
<protein>
    <recommendedName>
        <fullName evidence="2">D-aminoacyl-tRNA deacylase</fullName>
        <ecNumber evidence="2">3.1.1.96</ecNumber>
    </recommendedName>
</protein>
<comment type="similarity">
    <text evidence="1">Belongs to the DTD family.</text>
</comment>
<dbReference type="AlphaFoldDB" id="M8AQQ2"/>
<evidence type="ECO:0000256" key="1">
    <source>
        <dbReference type="ARBA" id="ARBA00009673"/>
    </source>
</evidence>
<dbReference type="PANTHER" id="PTHR10472">
    <property type="entry name" value="D-TYROSYL-TRNA TYR DEACYLASE"/>
    <property type="match status" value="1"/>
</dbReference>
<evidence type="ECO:0000313" key="5">
    <source>
        <dbReference type="EnsemblPlants" id="EMT06861"/>
    </source>
</evidence>